<proteinExistence type="predicted"/>
<keyword evidence="2" id="KW-1185">Reference proteome</keyword>
<dbReference type="Proteomes" id="UP000000758">
    <property type="component" value="Chromosome"/>
</dbReference>
<protein>
    <submittedName>
        <fullName evidence="1">Uncharacterized protein</fullName>
    </submittedName>
</protein>
<reference evidence="1 2" key="1">
    <citation type="journal article" date="2006" name="Proc. Natl. Acad. Sci. U.S.A.">
        <title>Genomic analysis of the uncultivated marine crenarchaeote Cenarchaeum symbiosum.</title>
        <authorList>
            <person name="Hallam S.J."/>
            <person name="Konstantinidis K.T."/>
            <person name="Putnam N."/>
            <person name="Schleper C."/>
            <person name="Watanabe Y."/>
            <person name="Sugahara J."/>
            <person name="Preston C."/>
            <person name="de la Torre J."/>
            <person name="Richardson P.M."/>
            <person name="DeLong E.F."/>
        </authorList>
    </citation>
    <scope>NUCLEOTIDE SEQUENCE [LARGE SCALE GENOMIC DNA]</scope>
    <source>
        <strain evidence="2">A</strain>
    </source>
</reference>
<dbReference type="KEGG" id="csy:CENSYa_0527"/>
<dbReference type="EnsemblBacteria" id="ABK77160">
    <property type="protein sequence ID" value="ABK77160"/>
    <property type="gene ID" value="CENSYa_0527"/>
</dbReference>
<dbReference type="AlphaFoldDB" id="A0RUZ3"/>
<dbReference type="EMBL" id="DP000238">
    <property type="protein sequence ID" value="ABK77160.1"/>
    <property type="molecule type" value="Genomic_DNA"/>
</dbReference>
<accession>A0RUZ3</accession>
<sequence>MAWGHALLFPRCGRHCKPGMRPLVKSDTGGDFFLCMIQPGSIGAKQVGRLWGRSALEPIGRLHGPPLMTEMVFI</sequence>
<dbReference type="HOGENOM" id="CLU_2678695_0_0_2"/>
<evidence type="ECO:0000313" key="2">
    <source>
        <dbReference type="Proteomes" id="UP000000758"/>
    </source>
</evidence>
<organism evidence="1 2">
    <name type="scientific">Cenarchaeum symbiosum (strain A)</name>
    <dbReference type="NCBI Taxonomy" id="414004"/>
    <lineage>
        <taxon>Archaea</taxon>
        <taxon>Nitrososphaerota</taxon>
        <taxon>Candidatus Cenarchaeales</taxon>
        <taxon>Candidatus Cenarchaeaceae</taxon>
        <taxon>Candidatus Cenarchaeum</taxon>
    </lineage>
</organism>
<name>A0RUZ3_CENSY</name>
<gene>
    <name evidence="1" type="ordered locus">CENSYa_0527</name>
</gene>
<dbReference type="STRING" id="414004.CENSYa_0527"/>
<evidence type="ECO:0000313" key="1">
    <source>
        <dbReference type="EMBL" id="ABK77160.1"/>
    </source>
</evidence>